<evidence type="ECO:0000256" key="4">
    <source>
        <dbReference type="ARBA" id="ARBA00022692"/>
    </source>
</evidence>
<sequence length="341" mass="35018">MIASNKLPGLLIALGIAVGAWLVVRLVGMLPPPVGSLPLSMMLVAILAGLVLAGPANRRPAWKPGLDLARGPVLKIAVALIGLRLSLADLGQLGAQALPLVLIVVLVGLGVTLLLARLAGAAPRLGILLAAGTSICGASAIAATAPGLKARSDEICYAIACIALIGLTATVLYPWALNHLFDTPEQIGFVMGVAIHDTAQVTAAAALHEQAWNSEGTLVAATVAKLMRNAGMLILIPGLVWAYSRRHEAGSAKVSLPLFIVAFIVLSGVRSGVDALLGPDHALWNQLLVAVAQVSMFAFAMAMAALATTVQPSELKAHGWKPAVAAVTSAAVMFGVAVWWV</sequence>
<proteinExistence type="inferred from homology"/>
<keyword evidence="5 7" id="KW-1133">Transmembrane helix</keyword>
<feature type="transmembrane region" description="Helical" evidence="7">
    <location>
        <begin position="283"/>
        <end position="307"/>
    </location>
</feature>
<gene>
    <name evidence="8" type="ORF">DZC52_15160</name>
</gene>
<feature type="transmembrane region" description="Helical" evidence="7">
    <location>
        <begin position="127"/>
        <end position="145"/>
    </location>
</feature>
<organism evidence="8 9">
    <name type="scientific">Wenzhouxiangella sediminis</name>
    <dbReference type="NCBI Taxonomy" id="1792836"/>
    <lineage>
        <taxon>Bacteria</taxon>
        <taxon>Pseudomonadati</taxon>
        <taxon>Pseudomonadota</taxon>
        <taxon>Gammaproteobacteria</taxon>
        <taxon>Chromatiales</taxon>
        <taxon>Wenzhouxiangellaceae</taxon>
        <taxon>Wenzhouxiangella</taxon>
    </lineage>
</organism>
<dbReference type="RefSeq" id="WP_116652004.1">
    <property type="nucleotide sequence ID" value="NZ_QUZK01000053.1"/>
</dbReference>
<dbReference type="AlphaFoldDB" id="A0A3E1K4D4"/>
<comment type="similarity">
    <text evidence="2">Belongs to the UPF0324 family.</text>
</comment>
<evidence type="ECO:0000256" key="2">
    <source>
        <dbReference type="ARBA" id="ARBA00007977"/>
    </source>
</evidence>
<evidence type="ECO:0000256" key="6">
    <source>
        <dbReference type="ARBA" id="ARBA00023136"/>
    </source>
</evidence>
<feature type="transmembrane region" description="Helical" evidence="7">
    <location>
        <begin position="93"/>
        <end position="115"/>
    </location>
</feature>
<feature type="transmembrane region" description="Helical" evidence="7">
    <location>
        <begin position="7"/>
        <end position="24"/>
    </location>
</feature>
<evidence type="ECO:0000256" key="1">
    <source>
        <dbReference type="ARBA" id="ARBA00004651"/>
    </source>
</evidence>
<keyword evidence="6 7" id="KW-0472">Membrane</keyword>
<comment type="caution">
    <text evidence="8">The sequence shown here is derived from an EMBL/GenBank/DDBJ whole genome shotgun (WGS) entry which is preliminary data.</text>
</comment>
<comment type="subcellular location">
    <subcellularLocation>
        <location evidence="1">Cell membrane</location>
        <topology evidence="1">Multi-pass membrane protein</topology>
    </subcellularLocation>
</comment>
<evidence type="ECO:0000313" key="9">
    <source>
        <dbReference type="Proteomes" id="UP000260351"/>
    </source>
</evidence>
<evidence type="ECO:0000313" key="8">
    <source>
        <dbReference type="EMBL" id="RFF28917.1"/>
    </source>
</evidence>
<evidence type="ECO:0000256" key="3">
    <source>
        <dbReference type="ARBA" id="ARBA00022475"/>
    </source>
</evidence>
<protein>
    <submittedName>
        <fullName evidence="8">Putative sulfate exporter family transporter</fullName>
    </submittedName>
</protein>
<feature type="transmembrane region" description="Helical" evidence="7">
    <location>
        <begin position="319"/>
        <end position="340"/>
    </location>
</feature>
<evidence type="ECO:0000256" key="7">
    <source>
        <dbReference type="SAM" id="Phobius"/>
    </source>
</evidence>
<dbReference type="PANTHER" id="PTHR30106">
    <property type="entry name" value="INNER MEMBRANE PROTEIN YEIH-RELATED"/>
    <property type="match status" value="1"/>
</dbReference>
<keyword evidence="9" id="KW-1185">Reference proteome</keyword>
<feature type="transmembrane region" description="Helical" evidence="7">
    <location>
        <begin position="157"/>
        <end position="175"/>
    </location>
</feature>
<feature type="transmembrane region" description="Helical" evidence="7">
    <location>
        <begin position="226"/>
        <end position="244"/>
    </location>
</feature>
<dbReference type="OrthoDB" id="9805703at2"/>
<evidence type="ECO:0000256" key="5">
    <source>
        <dbReference type="ARBA" id="ARBA00022989"/>
    </source>
</evidence>
<accession>A0A3E1K4D4</accession>
<keyword evidence="3" id="KW-1003">Cell membrane</keyword>
<dbReference type="Proteomes" id="UP000260351">
    <property type="component" value="Unassembled WGS sequence"/>
</dbReference>
<keyword evidence="4 7" id="KW-0812">Transmembrane</keyword>
<name>A0A3E1K4D4_9GAMM</name>
<feature type="transmembrane region" description="Helical" evidence="7">
    <location>
        <begin position="36"/>
        <end position="56"/>
    </location>
</feature>
<feature type="transmembrane region" description="Helical" evidence="7">
    <location>
        <begin position="256"/>
        <end position="277"/>
    </location>
</feature>
<dbReference type="EMBL" id="QUZK01000053">
    <property type="protein sequence ID" value="RFF28917.1"/>
    <property type="molecule type" value="Genomic_DNA"/>
</dbReference>
<dbReference type="Pfam" id="PF03601">
    <property type="entry name" value="Cons_hypoth698"/>
    <property type="match status" value="1"/>
</dbReference>
<dbReference type="InterPro" id="IPR018383">
    <property type="entry name" value="UPF0324_pro"/>
</dbReference>
<dbReference type="PANTHER" id="PTHR30106:SF2">
    <property type="entry name" value="UPF0324 INNER MEMBRANE PROTEIN YEIH"/>
    <property type="match status" value="1"/>
</dbReference>
<dbReference type="GO" id="GO:0005886">
    <property type="term" value="C:plasma membrane"/>
    <property type="evidence" value="ECO:0007669"/>
    <property type="project" value="UniProtKB-SubCell"/>
</dbReference>
<reference evidence="8 9" key="1">
    <citation type="submission" date="2018-08" db="EMBL/GenBank/DDBJ databases">
        <title>Wenzhouxiangella salilacus sp. nov., a novel bacterium isolated from a saline lake in Xinjiang Province, China.</title>
        <authorList>
            <person name="Han S."/>
        </authorList>
    </citation>
    <scope>NUCLEOTIDE SEQUENCE [LARGE SCALE GENOMIC DNA]</scope>
    <source>
        <strain evidence="8 9">XDB06</strain>
    </source>
</reference>